<keyword evidence="4" id="KW-1185">Reference proteome</keyword>
<keyword evidence="1" id="KW-0732">Signal</keyword>
<evidence type="ECO:0000256" key="1">
    <source>
        <dbReference type="SAM" id="SignalP"/>
    </source>
</evidence>
<dbReference type="Proteomes" id="UP000659698">
    <property type="component" value="Unassembled WGS sequence"/>
</dbReference>
<accession>A0ABR6VU66</accession>
<comment type="caution">
    <text evidence="3">The sequence shown here is derived from an EMBL/GenBank/DDBJ whole genome shotgun (WGS) entry which is preliminary data.</text>
</comment>
<feature type="domain" description="Lipocalin-like" evidence="2">
    <location>
        <begin position="37"/>
        <end position="133"/>
    </location>
</feature>
<evidence type="ECO:0000259" key="2">
    <source>
        <dbReference type="Pfam" id="PF13648"/>
    </source>
</evidence>
<gene>
    <name evidence="3" type="ORF">H7U12_13740</name>
</gene>
<feature type="chain" id="PRO_5045674958" evidence="1">
    <location>
        <begin position="22"/>
        <end position="155"/>
    </location>
</feature>
<proteinExistence type="predicted"/>
<evidence type="ECO:0000313" key="4">
    <source>
        <dbReference type="Proteomes" id="UP000659698"/>
    </source>
</evidence>
<name>A0ABR6VU66_9BACT</name>
<feature type="signal peptide" evidence="1">
    <location>
        <begin position="1"/>
        <end position="21"/>
    </location>
</feature>
<reference evidence="3 4" key="1">
    <citation type="journal article" date="2019" name="Int. J. Syst. Evol. Microbiol.">
        <title>Rufibacter sediminis sp. nov., isolated from freshwater lake sediment.</title>
        <authorList>
            <person name="Qu J.H."/>
            <person name="Zhang L.J."/>
            <person name="Fu Y.H."/>
            <person name="Li H.F."/>
        </authorList>
    </citation>
    <scope>NUCLEOTIDE SEQUENCE [LARGE SCALE GENOMIC DNA]</scope>
    <source>
        <strain evidence="3 4">H-1</strain>
    </source>
</reference>
<dbReference type="Pfam" id="PF13648">
    <property type="entry name" value="Lipocalin_4"/>
    <property type="match status" value="1"/>
</dbReference>
<dbReference type="InterPro" id="IPR024311">
    <property type="entry name" value="Lipocalin-like"/>
</dbReference>
<dbReference type="RefSeq" id="WP_186638861.1">
    <property type="nucleotide sequence ID" value="NZ_JACOAF010000030.1"/>
</dbReference>
<dbReference type="PROSITE" id="PS51257">
    <property type="entry name" value="PROKAR_LIPOPROTEIN"/>
    <property type="match status" value="1"/>
</dbReference>
<evidence type="ECO:0000313" key="3">
    <source>
        <dbReference type="EMBL" id="MBC3540751.1"/>
    </source>
</evidence>
<protein>
    <submittedName>
        <fullName evidence="3">Lipocalin family protein</fullName>
    </submittedName>
</protein>
<organism evidence="3 4">
    <name type="scientific">Rufibacter sediminis</name>
    <dbReference type="NCBI Taxonomy" id="2762756"/>
    <lineage>
        <taxon>Bacteria</taxon>
        <taxon>Pseudomonadati</taxon>
        <taxon>Bacteroidota</taxon>
        <taxon>Cytophagia</taxon>
        <taxon>Cytophagales</taxon>
        <taxon>Hymenobacteraceae</taxon>
        <taxon>Rufibacter</taxon>
    </lineage>
</organism>
<sequence length="155" mass="17061">MKKHPLLLLLFCCTLFFSACSDDDDATPSKEDMLMNKRWQITALEVALPIIGSQDLYEDFEDCEKDNFIEFRANGVVTVDEGATKCDDSNPQQYPGTWTLEGDVLTIKGAGSSFGLPVNDLKLTITQLSGNSLEGEFSQSISGYEIDGTVTLKTM</sequence>
<dbReference type="EMBL" id="JACOAF010000030">
    <property type="protein sequence ID" value="MBC3540751.1"/>
    <property type="molecule type" value="Genomic_DNA"/>
</dbReference>